<keyword evidence="3" id="KW-1185">Reference proteome</keyword>
<dbReference type="Pfam" id="PF06824">
    <property type="entry name" value="Glyco_hydro_125"/>
    <property type="match status" value="1"/>
</dbReference>
<dbReference type="PANTHER" id="PTHR31047:SF0">
    <property type="entry name" value="MEIOTICALLY UP-REGULATED GENE 157 PROTEIN"/>
    <property type="match status" value="1"/>
</dbReference>
<keyword evidence="1" id="KW-0812">Transmembrane</keyword>
<keyword evidence="1" id="KW-1133">Transmembrane helix</keyword>
<protein>
    <submittedName>
        <fullName evidence="2">Meiotically up-regulated gene 157 protein</fullName>
    </submittedName>
</protein>
<dbReference type="InterPro" id="IPR012341">
    <property type="entry name" value="6hp_glycosidase-like_sf"/>
</dbReference>
<dbReference type="SUPFAM" id="SSF48208">
    <property type="entry name" value="Six-hairpin glycosidases"/>
    <property type="match status" value="1"/>
</dbReference>
<gene>
    <name evidence="2" type="primary">mug157</name>
    <name evidence="2" type="ORF">FIM1_1737</name>
</gene>
<dbReference type="InterPro" id="IPR008928">
    <property type="entry name" value="6-hairpin_glycosidase_sf"/>
</dbReference>
<dbReference type="EMBL" id="CP015056">
    <property type="protein sequence ID" value="QGN15052.1"/>
    <property type="molecule type" value="Genomic_DNA"/>
</dbReference>
<dbReference type="Proteomes" id="UP000422736">
    <property type="component" value="Chromosome 3"/>
</dbReference>
<dbReference type="Gene3D" id="1.50.10.10">
    <property type="match status" value="1"/>
</dbReference>
<feature type="transmembrane region" description="Helical" evidence="1">
    <location>
        <begin position="12"/>
        <end position="30"/>
    </location>
</feature>
<organism evidence="2 3">
    <name type="scientific">Kluyveromyces marxianus</name>
    <name type="common">Yeast</name>
    <name type="synonym">Candida kefyr</name>
    <dbReference type="NCBI Taxonomy" id="4911"/>
    <lineage>
        <taxon>Eukaryota</taxon>
        <taxon>Fungi</taxon>
        <taxon>Dikarya</taxon>
        <taxon>Ascomycota</taxon>
        <taxon>Saccharomycotina</taxon>
        <taxon>Saccharomycetes</taxon>
        <taxon>Saccharomycetales</taxon>
        <taxon>Saccharomycetaceae</taxon>
        <taxon>Kluyveromyces</taxon>
    </lineage>
</organism>
<evidence type="ECO:0000313" key="2">
    <source>
        <dbReference type="EMBL" id="QGN15052.1"/>
    </source>
</evidence>
<proteinExistence type="predicted"/>
<sequence>MFNRRLRSVSRLTAVLGFVTVFLSLKYLLFPDNGDNEYIVATQTAQLVQSSDMDGSRKLEKTNSHKYEDHVRNCPEYASYAAVPHFKLDDDLNTALPFQRPPSNCRTFRSKLVEAFIEQMKLKLKDQNLARLFENTFPNTLDTTILYHVTGEQNKRLQNHGLMEYKYRNDHPETFIVTGDIHAEWLRDSAWQLSVYQPFIKYDESLRELIRGAINTQSQLILSNAYCNAFHPPHYTRIRRAQGHIDDVFPRPNWRQVFECKYEIDSLASFFTLSRQYYENSPKEKRLDFITDDWLFAVTQVLTVLGRESVSTFDESGNINKFYYTFKRNTNVASETLPLAGTGNPVNMNTGLVRSAFRPSDDSTIFQFFIPGNAHMAAELEHIISILKEYSEIADEREITVLLPKIIKGCEKFVTSIRKGIQEHAIVDHATFGKVYAYEVDGYGGHVLMDDANIPSLLSLPDLGFISADDPVYQNTRKMILSPEGNPYFIKGKYFQGIGGPHVGLHNPWPLSLIVKIRSSNDETEIMEALKLLMETSTELGLIHETVNGFVPGGHVYTRSWFAWANSEFAKTILHIAETKPWLILKDYRQGDKFSLQEFIKSLSSSTL</sequence>
<accession>A0ABX6EVE6</accession>
<keyword evidence="1" id="KW-0472">Membrane</keyword>
<evidence type="ECO:0000256" key="1">
    <source>
        <dbReference type="SAM" id="Phobius"/>
    </source>
</evidence>
<name>A0ABX6EVE6_KLUMA</name>
<dbReference type="InterPro" id="IPR008313">
    <property type="entry name" value="GH125"/>
</dbReference>
<dbReference type="SMART" id="SM01149">
    <property type="entry name" value="DUF1237"/>
    <property type="match status" value="1"/>
</dbReference>
<dbReference type="PANTHER" id="PTHR31047">
    <property type="entry name" value="MEIOTICALLY UP-REGULATED GENE 157 PROTEIN"/>
    <property type="match status" value="1"/>
</dbReference>
<evidence type="ECO:0000313" key="3">
    <source>
        <dbReference type="Proteomes" id="UP000422736"/>
    </source>
</evidence>
<reference evidence="2 3" key="1">
    <citation type="submission" date="2016-03" db="EMBL/GenBank/DDBJ databases">
        <title>How can Kluyveromyces marxianus grow so fast - potential evolutionary course in Saccharomyces Complex revealed by comparative genomics.</title>
        <authorList>
            <person name="Mo W."/>
            <person name="Lu W."/>
            <person name="Yang X."/>
            <person name="Qi J."/>
            <person name="Lv H."/>
        </authorList>
    </citation>
    <scope>NUCLEOTIDE SEQUENCE [LARGE SCALE GENOMIC DNA]</scope>
    <source>
        <strain evidence="2 3">FIM1</strain>
    </source>
</reference>